<accession>A0A1H9WZK6</accession>
<organism evidence="1 2">
    <name type="scientific">Lentzea flaviverrucosa</name>
    <dbReference type="NCBI Taxonomy" id="200379"/>
    <lineage>
        <taxon>Bacteria</taxon>
        <taxon>Bacillati</taxon>
        <taxon>Actinomycetota</taxon>
        <taxon>Actinomycetes</taxon>
        <taxon>Pseudonocardiales</taxon>
        <taxon>Pseudonocardiaceae</taxon>
        <taxon>Lentzea</taxon>
    </lineage>
</organism>
<name>A0A1H9WZK6_9PSEU</name>
<sequence length="151" mass="16635">MERLPDTGHGGQVDDGVHVVQLERLRETLTGQNRFMTMNLQLTHHGAADVPSGTGHQNSHELTLKVDGDCADNTRVSYPHRAVHTSIAGLLHDHAVLEFKRQEFLRNVAEIVGAAPAPQSAELTAPLPSINPRRSFLNRVDQVLRDAARSR</sequence>
<evidence type="ECO:0000313" key="1">
    <source>
        <dbReference type="EMBL" id="SES39285.1"/>
    </source>
</evidence>
<dbReference type="AlphaFoldDB" id="A0A1H9WZK6"/>
<proteinExistence type="predicted"/>
<dbReference type="EMBL" id="FOFT01000013">
    <property type="protein sequence ID" value="SES39285.1"/>
    <property type="molecule type" value="Genomic_DNA"/>
</dbReference>
<protein>
    <submittedName>
        <fullName evidence="1">Uncharacterized protein</fullName>
    </submittedName>
</protein>
<dbReference type="Proteomes" id="UP000199028">
    <property type="component" value="Unassembled WGS sequence"/>
</dbReference>
<reference evidence="2" key="1">
    <citation type="submission" date="2016-10" db="EMBL/GenBank/DDBJ databases">
        <authorList>
            <person name="Varghese N."/>
            <person name="Submissions S."/>
        </authorList>
    </citation>
    <scope>NUCLEOTIDE SEQUENCE [LARGE SCALE GENOMIC DNA]</scope>
    <source>
        <strain evidence="2">CGMCC 4.578</strain>
    </source>
</reference>
<gene>
    <name evidence="1" type="ORF">SAMN05216195_11329</name>
</gene>
<evidence type="ECO:0000313" key="2">
    <source>
        <dbReference type="Proteomes" id="UP000199028"/>
    </source>
</evidence>
<keyword evidence="2" id="KW-1185">Reference proteome</keyword>